<gene>
    <name evidence="4" type="ordered locus">Bpet1210</name>
</gene>
<dbReference type="GO" id="GO:0005524">
    <property type="term" value="F:ATP binding"/>
    <property type="evidence" value="ECO:0007669"/>
    <property type="project" value="UniProtKB-UniRule"/>
</dbReference>
<dbReference type="InterPro" id="IPR013815">
    <property type="entry name" value="ATP_grasp_subdomain_1"/>
</dbReference>
<dbReference type="GO" id="GO:0046872">
    <property type="term" value="F:metal ion binding"/>
    <property type="evidence" value="ECO:0007669"/>
    <property type="project" value="InterPro"/>
</dbReference>
<dbReference type="SUPFAM" id="SSF52210">
    <property type="entry name" value="Succinyl-CoA synthetase domains"/>
    <property type="match status" value="2"/>
</dbReference>
<organism evidence="4 5">
    <name type="scientific">Bordetella petrii (strain ATCC BAA-461 / DSM 12804 / CCUG 43448 / CIP 107267 / Se-1111R)</name>
    <dbReference type="NCBI Taxonomy" id="340100"/>
    <lineage>
        <taxon>Bacteria</taxon>
        <taxon>Pseudomonadati</taxon>
        <taxon>Pseudomonadota</taxon>
        <taxon>Betaproteobacteria</taxon>
        <taxon>Burkholderiales</taxon>
        <taxon>Alcaligenaceae</taxon>
        <taxon>Bordetella</taxon>
    </lineage>
</organism>
<dbReference type="PROSITE" id="PS50975">
    <property type="entry name" value="ATP_GRASP"/>
    <property type="match status" value="1"/>
</dbReference>
<name>A9ICA6_BORPD</name>
<dbReference type="EMBL" id="AM902716">
    <property type="protein sequence ID" value="CAP41544.1"/>
    <property type="molecule type" value="Genomic_DNA"/>
</dbReference>
<proteinExistence type="inferred from homology"/>
<dbReference type="Gene3D" id="3.30.470.20">
    <property type="entry name" value="ATP-grasp fold, B domain"/>
    <property type="match status" value="1"/>
</dbReference>
<evidence type="ECO:0000313" key="5">
    <source>
        <dbReference type="Proteomes" id="UP000001225"/>
    </source>
</evidence>
<comment type="similarity">
    <text evidence="1">In the N-terminal section; belongs to the acetate CoA ligase alpha subunit family.</text>
</comment>
<dbReference type="Pfam" id="PF19045">
    <property type="entry name" value="Ligase_CoA_2"/>
    <property type="match status" value="1"/>
</dbReference>
<dbReference type="InterPro" id="IPR036291">
    <property type="entry name" value="NAD(P)-bd_dom_sf"/>
</dbReference>
<dbReference type="Pfam" id="PF13549">
    <property type="entry name" value="ATP-grasp_5"/>
    <property type="match status" value="1"/>
</dbReference>
<dbReference type="FunFam" id="3.30.1490.20:FF:000020">
    <property type="entry name" value="Protein lysine acetyltransferase"/>
    <property type="match status" value="1"/>
</dbReference>
<evidence type="ECO:0000256" key="1">
    <source>
        <dbReference type="ARBA" id="ARBA00060888"/>
    </source>
</evidence>
<accession>A9ICA6</accession>
<dbReference type="eggNOG" id="COG0045">
    <property type="taxonomic scope" value="Bacteria"/>
</dbReference>
<dbReference type="InterPro" id="IPR011761">
    <property type="entry name" value="ATP-grasp"/>
</dbReference>
<feature type="domain" description="ATP-grasp" evidence="3">
    <location>
        <begin position="493"/>
        <end position="529"/>
    </location>
</feature>
<dbReference type="InterPro" id="IPR016102">
    <property type="entry name" value="Succinyl-CoA_synth-like"/>
</dbReference>
<dbReference type="STRING" id="94624.Bpet1210"/>
<dbReference type="InterPro" id="IPR003781">
    <property type="entry name" value="CoA-bd"/>
</dbReference>
<dbReference type="KEGG" id="bpt:Bpet1210"/>
<dbReference type="SUPFAM" id="SSF56059">
    <property type="entry name" value="Glutathione synthetase ATP-binding domain-like"/>
    <property type="match status" value="1"/>
</dbReference>
<dbReference type="InterPro" id="IPR032875">
    <property type="entry name" value="Succ_CoA_lig_flav_dom"/>
</dbReference>
<dbReference type="SUPFAM" id="SSF51735">
    <property type="entry name" value="NAD(P)-binding Rossmann-fold domains"/>
    <property type="match status" value="1"/>
</dbReference>
<keyword evidence="5" id="KW-1185">Reference proteome</keyword>
<protein>
    <submittedName>
        <fullName evidence="4">Acetyl-CoA synthetase</fullName>
    </submittedName>
</protein>
<dbReference type="Pfam" id="PF13380">
    <property type="entry name" value="CoA_binding_2"/>
    <property type="match status" value="1"/>
</dbReference>
<dbReference type="Gene3D" id="3.40.50.720">
    <property type="entry name" value="NAD(P)-binding Rossmann-like Domain"/>
    <property type="match status" value="1"/>
</dbReference>
<dbReference type="Pfam" id="PF13607">
    <property type="entry name" value="Succ_CoA_lig"/>
    <property type="match status" value="1"/>
</dbReference>
<dbReference type="eggNOG" id="COG1042">
    <property type="taxonomic scope" value="Bacteria"/>
</dbReference>
<dbReference type="AlphaFoldDB" id="A9ICA6"/>
<dbReference type="InterPro" id="IPR043938">
    <property type="entry name" value="Ligase_CoA_dom"/>
</dbReference>
<sequence length="704" mass="74987">MSSMILGARARPFLNPLSIAVIGASADEDKIGGRPIKYLRLAGYSGPIYPINPKRDAIHGLKCYPSITAVDDDIDLAIISVPAQEVLSAVESCVAKRVSGVLIFSSGFSEVDEAGRILQERIVQLASEGGVALLGPNCAGTFNTRAGLLATFSSGILDKPPQPGSISFVSQSGAFGINMLVLAGERDLGLSMCLTSGNQADVDVAEALAYMAQDPETEVIGVCIEGIPDFDRFLAAIELARRNRKPVIVLKLGRSEVGARAVASHTASIAGSDEVFDAILRQYSVCRAHSIEELLDIAYACSLRRHPPNDKLGIITVSGGVGILTADQASAAGLDVAELPAQPQAAIKALLPFAAAGNPVDVTAQITTQPALVEPMFEHMLAGGYGSSIALFTYLPRNRVLFEKMLFYFERVASRYPGHFFVICALTDSEMRTRLESMGYAVFDDPGRAVRAIRALVDFQKAFDLPSAVREAVVMLGAKSVRRGAVYDEFQAKKLLALAGIPGLPEELVSSVDQALGAAKRIGYPLVMKIVSPEIKHKSEIGGVLLDIKDTEQVRQGYETLLRRAADAAPNAEVRGVLMARQVKGGVETILGVFRDPVIGPIVMFGLGGVLVEILKDVTFRRAPISRDEAYRMIREVKGHALLQGVRGVPAADEDALIVALVKLSIFAASQIDSIESIDVNPFVVLPAGNGAFALDALIEVRSA</sequence>
<keyword evidence="2" id="KW-0067">ATP-binding</keyword>
<dbReference type="Proteomes" id="UP000001225">
    <property type="component" value="Chromosome"/>
</dbReference>
<evidence type="ECO:0000259" key="3">
    <source>
        <dbReference type="PROSITE" id="PS50975"/>
    </source>
</evidence>
<dbReference type="SMART" id="SM00881">
    <property type="entry name" value="CoA_binding"/>
    <property type="match status" value="1"/>
</dbReference>
<keyword evidence="2" id="KW-0547">Nucleotide-binding</keyword>
<dbReference type="Gene3D" id="3.40.50.261">
    <property type="entry name" value="Succinyl-CoA synthetase domains"/>
    <property type="match status" value="2"/>
</dbReference>
<dbReference type="GO" id="GO:0043758">
    <property type="term" value="F:acetate-CoA ligase (ADP-forming) activity"/>
    <property type="evidence" value="ECO:0007669"/>
    <property type="project" value="InterPro"/>
</dbReference>
<dbReference type="PANTHER" id="PTHR42793">
    <property type="entry name" value="COA BINDING DOMAIN CONTAINING PROTEIN"/>
    <property type="match status" value="1"/>
</dbReference>
<evidence type="ECO:0000256" key="2">
    <source>
        <dbReference type="PROSITE-ProRule" id="PRU00409"/>
    </source>
</evidence>
<reference evidence="4 5" key="1">
    <citation type="journal article" date="2008" name="BMC Genomics">
        <title>The missing link: Bordetella petrii is endowed with both the metabolic versatility of environmental bacteria and virulence traits of pathogenic Bordetellae.</title>
        <authorList>
            <person name="Gross R."/>
            <person name="Guzman C.A."/>
            <person name="Sebaihia M."/>
            <person name="Martins Dos Santos V.A."/>
            <person name="Pieper D.H."/>
            <person name="Koebnik R."/>
            <person name="Lechner M."/>
            <person name="Bartels D."/>
            <person name="Buhrmester J."/>
            <person name="Choudhuri J.V."/>
            <person name="Ebensen T."/>
            <person name="Gaigalat L."/>
            <person name="Herrmann S."/>
            <person name="Khachane A.N."/>
            <person name="Larisch C."/>
            <person name="Link S."/>
            <person name="Linke B."/>
            <person name="Meyer F."/>
            <person name="Mormann S."/>
            <person name="Nakunst D."/>
            <person name="Rueckert C."/>
            <person name="Schneiker-Bekel S."/>
            <person name="Schulze K."/>
            <person name="Vorhoelter F.J."/>
            <person name="Yevsa T."/>
            <person name="Engle J.T."/>
            <person name="Goldman W.E."/>
            <person name="Puehler A."/>
            <person name="Goebel U.B."/>
            <person name="Goesmann A."/>
            <person name="Bloecker H."/>
            <person name="Kaiser O."/>
            <person name="Martinez-Arias R."/>
        </authorList>
    </citation>
    <scope>NUCLEOTIDE SEQUENCE [LARGE SCALE GENOMIC DNA]</scope>
    <source>
        <strain evidence="5">ATCC BAA-461 / DSM 12804 / CCUG 43448 / CIP 107267 / Se-1111R</strain>
    </source>
</reference>
<dbReference type="PANTHER" id="PTHR42793:SF4">
    <property type="entry name" value="BLL6376 PROTEIN"/>
    <property type="match status" value="1"/>
</dbReference>
<evidence type="ECO:0000313" key="4">
    <source>
        <dbReference type="EMBL" id="CAP41544.1"/>
    </source>
</evidence>
<dbReference type="Gene3D" id="3.30.1490.20">
    <property type="entry name" value="ATP-grasp fold, A domain"/>
    <property type="match status" value="1"/>
</dbReference>